<dbReference type="EMBL" id="FTPL01000001">
    <property type="protein sequence ID" value="SIT66036.1"/>
    <property type="molecule type" value="Genomic_DNA"/>
</dbReference>
<gene>
    <name evidence="2" type="ORF">SAMN05428946_0007</name>
</gene>
<proteinExistence type="predicted"/>
<dbReference type="OrthoDB" id="2451832at2"/>
<evidence type="ECO:0000313" key="2">
    <source>
        <dbReference type="EMBL" id="SIT66036.1"/>
    </source>
</evidence>
<protein>
    <recommendedName>
        <fullName evidence="1">DUF4145 domain-containing protein</fullName>
    </recommendedName>
</protein>
<evidence type="ECO:0000313" key="3">
    <source>
        <dbReference type="Proteomes" id="UP000187550"/>
    </source>
</evidence>
<organism evidence="2 3">
    <name type="scientific">Edaphobacillus lindanitolerans</name>
    <dbReference type="NCBI Taxonomy" id="550447"/>
    <lineage>
        <taxon>Bacteria</taxon>
        <taxon>Bacillati</taxon>
        <taxon>Bacillota</taxon>
        <taxon>Bacilli</taxon>
        <taxon>Bacillales</taxon>
        <taxon>Bacillaceae</taxon>
        <taxon>Edaphobacillus</taxon>
    </lineage>
</organism>
<dbReference type="InterPro" id="IPR025285">
    <property type="entry name" value="DUF4145"/>
</dbReference>
<accession>A0A1U7PKE9</accession>
<name>A0A1U7PKE9_9BACI</name>
<dbReference type="AlphaFoldDB" id="A0A1U7PKE9"/>
<dbReference type="Pfam" id="PF13643">
    <property type="entry name" value="DUF4145"/>
    <property type="match status" value="1"/>
</dbReference>
<dbReference type="Proteomes" id="UP000187550">
    <property type="component" value="Unassembled WGS sequence"/>
</dbReference>
<dbReference type="STRING" id="550447.SAMN05428946_0007"/>
<evidence type="ECO:0000259" key="1">
    <source>
        <dbReference type="Pfam" id="PF13643"/>
    </source>
</evidence>
<sequence>MTDHHFYSFLKHKQLALVANELEQSVYTNPRTMLTHARVLVESVLKLVMREERMQDPPYMTLKDRLDEVDRQGLLIHEVKDALELIRRSGNLAAHETRGFRASEALKSWEAIYIVLKWYTEVYGDPSFEFPEYRDPSPPAQQSFELPELEARLERLESLLLLQVGGADETMGAEAEAEAAVAVEEETPPEPPGYTTVRRIRYRGRSLDIPYFLRDAFLLPQRFEKSVRFLVKLGGAEEARIMSELPADLDGLHHAVTRYNEKHDEQLFDELGEFIAEEKARRKIRLDRPGELFLFHRADWVTVTESLAGAELTKENFPSLTPGFTRQLHESGIRRAGQLPQELVILAKYKNVGTGSIEKLFEDLKERQKARTSD</sequence>
<feature type="domain" description="DUF4145" evidence="1">
    <location>
        <begin position="21"/>
        <end position="101"/>
    </location>
</feature>
<keyword evidence="3" id="KW-1185">Reference proteome</keyword>
<dbReference type="RefSeq" id="WP_076756343.1">
    <property type="nucleotide sequence ID" value="NZ_FTPL01000001.1"/>
</dbReference>
<reference evidence="3" key="1">
    <citation type="submission" date="2017-01" db="EMBL/GenBank/DDBJ databases">
        <authorList>
            <person name="Varghese N."/>
            <person name="Submissions S."/>
        </authorList>
    </citation>
    <scope>NUCLEOTIDE SEQUENCE [LARGE SCALE GENOMIC DNA]</scope>
    <source>
        <strain evidence="3">MNA4</strain>
    </source>
</reference>